<evidence type="ECO:0000313" key="2">
    <source>
        <dbReference type="Proteomes" id="UP000483004"/>
    </source>
</evidence>
<evidence type="ECO:0000313" key="1">
    <source>
        <dbReference type="EMBL" id="KAB2383660.1"/>
    </source>
</evidence>
<sequence length="366" mass="40102">MAVLVPAPSHSRYPTAVVVYVQTYLVGYLSAEASAQVHRAVLAFAGANGGRLPSCPAEFYDFEHGQQVVLLLDLQPLGLPHELLASVPEMARSVAGLFGWLDQPAPVLAGCDRVARGRLETVEAECATETNKRFEERTPEVWPGLERRASDLVTRLGSAADPWVARAWLALARCTRYQKGRRDDTLRAYVSALHVERGIADAWVELFEYVCAAPYAPMLLDLYARVPVLARPAVAAHLLRVSYGEDRHGKLRAFSGSALRVALERLAVNQGDDGTVAVLAADNGLRAEKAENIDEAVASYRRAVAAGSTDPKAIDRLSIWLVKQGLYSEAAAALTQALRVPLEKMSVQERLRKRLERCQRKLPSVE</sequence>
<organism evidence="1 2">
    <name type="scientific">Actinomadura montaniterrae</name>
    <dbReference type="NCBI Taxonomy" id="1803903"/>
    <lineage>
        <taxon>Bacteria</taxon>
        <taxon>Bacillati</taxon>
        <taxon>Actinomycetota</taxon>
        <taxon>Actinomycetes</taxon>
        <taxon>Streptosporangiales</taxon>
        <taxon>Thermomonosporaceae</taxon>
        <taxon>Actinomadura</taxon>
    </lineage>
</organism>
<dbReference type="OrthoDB" id="3528734at2"/>
<gene>
    <name evidence="1" type="ORF">F9B16_11400</name>
</gene>
<dbReference type="RefSeq" id="WP_151539989.1">
    <property type="nucleotide sequence ID" value="NZ_WBMR01000023.1"/>
</dbReference>
<dbReference type="Proteomes" id="UP000483004">
    <property type="component" value="Unassembled WGS sequence"/>
</dbReference>
<dbReference type="InterPro" id="IPR011990">
    <property type="entry name" value="TPR-like_helical_dom_sf"/>
</dbReference>
<dbReference type="EMBL" id="WBMR01000023">
    <property type="protein sequence ID" value="KAB2383660.1"/>
    <property type="molecule type" value="Genomic_DNA"/>
</dbReference>
<comment type="caution">
    <text evidence="1">The sequence shown here is derived from an EMBL/GenBank/DDBJ whole genome shotgun (WGS) entry which is preliminary data.</text>
</comment>
<dbReference type="SUPFAM" id="SSF48452">
    <property type="entry name" value="TPR-like"/>
    <property type="match status" value="1"/>
</dbReference>
<dbReference type="Gene3D" id="1.25.40.10">
    <property type="entry name" value="Tetratricopeptide repeat domain"/>
    <property type="match status" value="1"/>
</dbReference>
<name>A0A6L3W4A8_9ACTN</name>
<reference evidence="1 2" key="1">
    <citation type="submission" date="2019-09" db="EMBL/GenBank/DDBJ databases">
        <title>Actinomadura physcomitrii sp. nov., a novel actinomycete isolated from moss [Physcomitrium sphaericum (Ludw) Fuernr].</title>
        <authorList>
            <person name="Liu C."/>
            <person name="Zhuang X."/>
        </authorList>
    </citation>
    <scope>NUCLEOTIDE SEQUENCE [LARGE SCALE GENOMIC DNA]</scope>
    <source>
        <strain evidence="1 2">CYP1-1B</strain>
    </source>
</reference>
<keyword evidence="2" id="KW-1185">Reference proteome</keyword>
<accession>A0A6L3W4A8</accession>
<proteinExistence type="predicted"/>
<dbReference type="AlphaFoldDB" id="A0A6L3W4A8"/>
<protein>
    <submittedName>
        <fullName evidence="1">Uncharacterized protein</fullName>
    </submittedName>
</protein>